<keyword evidence="1" id="KW-0812">Transmembrane</keyword>
<proteinExistence type="predicted"/>
<accession>A0A0E2H791</accession>
<evidence type="ECO:0000256" key="1">
    <source>
        <dbReference type="SAM" id="Phobius"/>
    </source>
</evidence>
<dbReference type="PATRIC" id="fig|999408.3.peg.3771"/>
<reference evidence="2 3" key="1">
    <citation type="submission" date="2013-01" db="EMBL/GenBank/DDBJ databases">
        <title>The Genome Sequence of Clostridium clostridioforme 90A8.</title>
        <authorList>
            <consortium name="The Broad Institute Genome Sequencing Platform"/>
            <person name="Earl A."/>
            <person name="Ward D."/>
            <person name="Feldgarden M."/>
            <person name="Gevers D."/>
            <person name="Courvalin P."/>
            <person name="Lambert T."/>
            <person name="Walker B."/>
            <person name="Young S.K."/>
            <person name="Zeng Q."/>
            <person name="Gargeya S."/>
            <person name="Fitzgerald M."/>
            <person name="Haas B."/>
            <person name="Abouelleil A."/>
            <person name="Alvarado L."/>
            <person name="Arachchi H.M."/>
            <person name="Berlin A.M."/>
            <person name="Chapman S.B."/>
            <person name="Dewar J."/>
            <person name="Goldberg J."/>
            <person name="Griggs A."/>
            <person name="Gujja S."/>
            <person name="Hansen M."/>
            <person name="Howarth C."/>
            <person name="Imamovic A."/>
            <person name="Larimer J."/>
            <person name="McCowan C."/>
            <person name="Murphy C."/>
            <person name="Neiman D."/>
            <person name="Pearson M."/>
            <person name="Priest M."/>
            <person name="Roberts A."/>
            <person name="Saif S."/>
            <person name="Shea T."/>
            <person name="Sisk P."/>
            <person name="Sykes S."/>
            <person name="Wortman J."/>
            <person name="Nusbaum C."/>
            <person name="Birren B."/>
        </authorList>
    </citation>
    <scope>NUCLEOTIDE SEQUENCE [LARGE SCALE GENOMIC DNA]</scope>
    <source>
        <strain evidence="2 3">90A8</strain>
    </source>
</reference>
<dbReference type="InterPro" id="IPR032340">
    <property type="entry name" value="DUF4860"/>
</dbReference>
<keyword evidence="1" id="KW-0472">Membrane</keyword>
<protein>
    <recommendedName>
        <fullName evidence="4">DUF4860 domain-containing protein</fullName>
    </recommendedName>
</protein>
<dbReference type="HOGENOM" id="CLU_133161_0_0_9"/>
<dbReference type="Pfam" id="PF16152">
    <property type="entry name" value="DUF4860"/>
    <property type="match status" value="1"/>
</dbReference>
<comment type="caution">
    <text evidence="2">The sequence shown here is derived from an EMBL/GenBank/DDBJ whole genome shotgun (WGS) entry which is preliminary data.</text>
</comment>
<evidence type="ECO:0000313" key="3">
    <source>
        <dbReference type="Proteomes" id="UP000013085"/>
    </source>
</evidence>
<dbReference type="EMBL" id="AGYR01000039">
    <property type="protein sequence ID" value="ENZ12363.1"/>
    <property type="molecule type" value="Genomic_DNA"/>
</dbReference>
<evidence type="ECO:0000313" key="2">
    <source>
        <dbReference type="EMBL" id="ENZ12363.1"/>
    </source>
</evidence>
<gene>
    <name evidence="2" type="ORF">HMPREF1090_03488</name>
</gene>
<sequence length="164" mass="17990">MNRKTDKKGNAVSVLFTMLLFLVFVLCALFTVLIGSRVYENINVRSDANYTGSTALSYIANKVRQGDRAGMVNVVDVDGTQVLEMKQEIGESEYVTWIYWDDGSIRELFTDTSSGLGLADGLEILECRGLKLSREGRLLHIETVGEGGGSLELSLRSGGLETDE</sequence>
<dbReference type="AlphaFoldDB" id="A0A0E2H791"/>
<dbReference type="Proteomes" id="UP000013085">
    <property type="component" value="Unassembled WGS sequence"/>
</dbReference>
<organism evidence="2 3">
    <name type="scientific">[Clostridium] clostridioforme 90A8</name>
    <dbReference type="NCBI Taxonomy" id="999408"/>
    <lineage>
        <taxon>Bacteria</taxon>
        <taxon>Bacillati</taxon>
        <taxon>Bacillota</taxon>
        <taxon>Clostridia</taxon>
        <taxon>Lachnospirales</taxon>
        <taxon>Lachnospiraceae</taxon>
        <taxon>Enterocloster</taxon>
    </lineage>
</organism>
<feature type="transmembrane region" description="Helical" evidence="1">
    <location>
        <begin position="12"/>
        <end position="35"/>
    </location>
</feature>
<evidence type="ECO:0008006" key="4">
    <source>
        <dbReference type="Google" id="ProtNLM"/>
    </source>
</evidence>
<name>A0A0E2H791_9FIRM</name>
<dbReference type="RefSeq" id="WP_002586327.1">
    <property type="nucleotide sequence ID" value="NZ_KB850979.1"/>
</dbReference>
<keyword evidence="1" id="KW-1133">Transmembrane helix</keyword>